<reference evidence="1 2" key="1">
    <citation type="submission" date="2019-05" db="EMBL/GenBank/DDBJ databases">
        <title>Colwellia ponticola sp. nov., isolated from seawater.</title>
        <authorList>
            <person name="Yoon J.-H."/>
        </authorList>
    </citation>
    <scope>NUCLEOTIDE SEQUENCE [LARGE SCALE GENOMIC DNA]</scope>
    <source>
        <strain evidence="1 2">OISW-25</strain>
    </source>
</reference>
<gene>
    <name evidence="1" type="ORF">FCS21_10200</name>
</gene>
<dbReference type="PROSITE" id="PS51257">
    <property type="entry name" value="PROKAR_LIPOPROTEIN"/>
    <property type="match status" value="1"/>
</dbReference>
<protein>
    <submittedName>
        <fullName evidence="1">DUF1425 domain-containing protein</fullName>
    </submittedName>
</protein>
<dbReference type="Gene3D" id="2.60.40.3230">
    <property type="match status" value="1"/>
</dbReference>
<dbReference type="Proteomes" id="UP000307702">
    <property type="component" value="Unassembled WGS sequence"/>
</dbReference>
<dbReference type="CDD" id="cd09030">
    <property type="entry name" value="DUF1425"/>
    <property type="match status" value="1"/>
</dbReference>
<dbReference type="OrthoDB" id="5616034at2"/>
<comment type="caution">
    <text evidence="1">The sequence shown here is derived from an EMBL/GenBank/DDBJ whole genome shotgun (WGS) entry which is preliminary data.</text>
</comment>
<evidence type="ECO:0000313" key="2">
    <source>
        <dbReference type="Proteomes" id="UP000307702"/>
    </source>
</evidence>
<dbReference type="InterPro" id="IPR010824">
    <property type="entry name" value="DUF1425"/>
</dbReference>
<accession>A0A8H2PLU5</accession>
<organism evidence="1 2">
    <name type="scientific">Colwellia ponticola</name>
    <dbReference type="NCBI Taxonomy" id="2304625"/>
    <lineage>
        <taxon>Bacteria</taxon>
        <taxon>Pseudomonadati</taxon>
        <taxon>Pseudomonadota</taxon>
        <taxon>Gammaproteobacteria</taxon>
        <taxon>Alteromonadales</taxon>
        <taxon>Colwelliaceae</taxon>
        <taxon>Colwellia</taxon>
    </lineage>
</organism>
<evidence type="ECO:0000313" key="1">
    <source>
        <dbReference type="EMBL" id="TMM45128.1"/>
    </source>
</evidence>
<keyword evidence="2" id="KW-1185">Reference proteome</keyword>
<dbReference type="RefSeq" id="WP_138623004.1">
    <property type="nucleotide sequence ID" value="NZ_SZVP01000008.1"/>
</dbReference>
<sequence>MKNMNMISISAITSGSTLLVVALTTTLLLSGCKNVPPMTSGIGSEQIAPGQKYSQYLQVHNAELSKKLHISDIRTRTHNDLLELNLSLTSTYEKTLKLQYQFTWFDKEGFVIEAGKSPWKPLNLHGMQTAIVPGLAPTPRVASYSLYVREIPEKFFRY</sequence>
<dbReference type="EMBL" id="SZVP01000008">
    <property type="protein sequence ID" value="TMM45128.1"/>
    <property type="molecule type" value="Genomic_DNA"/>
</dbReference>
<dbReference type="InterPro" id="IPR038483">
    <property type="entry name" value="YcfL-like_sf"/>
</dbReference>
<proteinExistence type="predicted"/>
<dbReference type="AlphaFoldDB" id="A0A8H2PLU5"/>
<name>A0A8H2PLU5_9GAMM</name>
<dbReference type="Pfam" id="PF07233">
    <property type="entry name" value="DUF1425"/>
    <property type="match status" value="1"/>
</dbReference>